<dbReference type="OrthoDB" id="8959254at2759"/>
<evidence type="ECO:0000313" key="3">
    <source>
        <dbReference type="Proteomes" id="UP000228934"/>
    </source>
</evidence>
<dbReference type="AlphaFoldDB" id="A0A2G9SE06"/>
<name>A0A2G9SE06_AQUCT</name>
<evidence type="ECO:0000313" key="2">
    <source>
        <dbReference type="EMBL" id="PIO38379.1"/>
    </source>
</evidence>
<gene>
    <name evidence="2" type="ORF">AB205_0060900</name>
</gene>
<feature type="region of interest" description="Disordered" evidence="1">
    <location>
        <begin position="66"/>
        <end position="114"/>
    </location>
</feature>
<keyword evidence="3" id="KW-1185">Reference proteome</keyword>
<sequence>MPCTTVRFVACRSRGITIRVTINGIHISLIYFIPCTCRLSHHTIYFFKLVKQTLQELLPFHFPPGQSSSVGPPCTRLDDIPPGSGRPKHDPKDRTSHLEQNHVPGRQQRPHGPSVIFSGLRERQCAVPQGMDHPQVDGRTEVCPVPLQLGRVSSSSSSSLHQSQQGPAPSRPPSSQYLLSSHNSTPWSHLCLPQSQMSKHWHTFRLTPAAAIPDPTAIQVLTPLPAGTTGWSPIVYPSHLDPTSIRKDILDGRDVNPASLLISVHDLTENKAYTWGDVSVVLKAKDPRVNRKLSVPEFTLTFGMLRDVLCSASPSRREELDLYLHTVVDLGYKYGGFSFYDYHRSFSAKLAFTTVRHLPVLHPHRHLVRQCDDQTPLRISL</sequence>
<feature type="region of interest" description="Disordered" evidence="1">
    <location>
        <begin position="150"/>
        <end position="181"/>
    </location>
</feature>
<dbReference type="EMBL" id="KV924065">
    <property type="protein sequence ID" value="PIO38379.1"/>
    <property type="molecule type" value="Genomic_DNA"/>
</dbReference>
<proteinExistence type="predicted"/>
<feature type="compositionally biased region" description="Basic and acidic residues" evidence="1">
    <location>
        <begin position="87"/>
        <end position="100"/>
    </location>
</feature>
<dbReference type="Proteomes" id="UP000228934">
    <property type="component" value="Unassembled WGS sequence"/>
</dbReference>
<evidence type="ECO:0000256" key="1">
    <source>
        <dbReference type="SAM" id="MobiDB-lite"/>
    </source>
</evidence>
<organism evidence="2 3">
    <name type="scientific">Aquarana catesbeiana</name>
    <name type="common">American bullfrog</name>
    <name type="synonym">Rana catesbeiana</name>
    <dbReference type="NCBI Taxonomy" id="8400"/>
    <lineage>
        <taxon>Eukaryota</taxon>
        <taxon>Metazoa</taxon>
        <taxon>Chordata</taxon>
        <taxon>Craniata</taxon>
        <taxon>Vertebrata</taxon>
        <taxon>Euteleostomi</taxon>
        <taxon>Amphibia</taxon>
        <taxon>Batrachia</taxon>
        <taxon>Anura</taxon>
        <taxon>Neobatrachia</taxon>
        <taxon>Ranoidea</taxon>
        <taxon>Ranidae</taxon>
        <taxon>Aquarana</taxon>
    </lineage>
</organism>
<accession>A0A2G9SE06</accession>
<reference evidence="3" key="1">
    <citation type="journal article" date="2017" name="Nat. Commun.">
        <title>The North American bullfrog draft genome provides insight into hormonal regulation of long noncoding RNA.</title>
        <authorList>
            <person name="Hammond S.A."/>
            <person name="Warren R.L."/>
            <person name="Vandervalk B.P."/>
            <person name="Kucuk E."/>
            <person name="Khan H."/>
            <person name="Gibb E.A."/>
            <person name="Pandoh P."/>
            <person name="Kirk H."/>
            <person name="Zhao Y."/>
            <person name="Jones M."/>
            <person name="Mungall A.J."/>
            <person name="Coope R."/>
            <person name="Pleasance S."/>
            <person name="Moore R.A."/>
            <person name="Holt R.A."/>
            <person name="Round J.M."/>
            <person name="Ohora S."/>
            <person name="Walle B.V."/>
            <person name="Veldhoen N."/>
            <person name="Helbing C.C."/>
            <person name="Birol I."/>
        </authorList>
    </citation>
    <scope>NUCLEOTIDE SEQUENCE [LARGE SCALE GENOMIC DNA]</scope>
</reference>
<feature type="compositionally biased region" description="Polar residues" evidence="1">
    <location>
        <begin position="160"/>
        <end position="181"/>
    </location>
</feature>
<protein>
    <submittedName>
        <fullName evidence="2">Uncharacterized protein</fullName>
    </submittedName>
</protein>